<protein>
    <recommendedName>
        <fullName evidence="2">histidine kinase</fullName>
        <ecNumber evidence="2">2.7.13.3</ecNumber>
    </recommendedName>
</protein>
<dbReference type="SUPFAM" id="SSF55874">
    <property type="entry name" value="ATPase domain of HSP90 chaperone/DNA topoisomerase II/histidine kinase"/>
    <property type="match status" value="1"/>
</dbReference>
<evidence type="ECO:0000256" key="3">
    <source>
        <dbReference type="ARBA" id="ARBA00022553"/>
    </source>
</evidence>
<keyword evidence="9" id="KW-1133">Transmembrane helix</keyword>
<comment type="catalytic activity">
    <reaction evidence="1">
        <text>ATP + protein L-histidine = ADP + protein N-phospho-L-histidine.</text>
        <dbReference type="EC" id="2.7.13.3"/>
    </reaction>
</comment>
<dbReference type="GeneID" id="92749553"/>
<dbReference type="InterPro" id="IPR036890">
    <property type="entry name" value="HATPase_C_sf"/>
</dbReference>
<keyword evidence="7" id="KW-0067">ATP-binding</keyword>
<dbReference type="EC" id="2.7.13.3" evidence="2"/>
<dbReference type="Pfam" id="PF07730">
    <property type="entry name" value="HisKA_3"/>
    <property type="match status" value="1"/>
</dbReference>
<evidence type="ECO:0000256" key="6">
    <source>
        <dbReference type="ARBA" id="ARBA00022777"/>
    </source>
</evidence>
<dbReference type="Proteomes" id="UP000683520">
    <property type="component" value="Chromosome"/>
</dbReference>
<organism evidence="11 12">
    <name type="scientific">Corynebacterium coyleae</name>
    <dbReference type="NCBI Taxonomy" id="53374"/>
    <lineage>
        <taxon>Bacteria</taxon>
        <taxon>Bacillati</taxon>
        <taxon>Actinomycetota</taxon>
        <taxon>Actinomycetes</taxon>
        <taxon>Mycobacteriales</taxon>
        <taxon>Corynebacteriaceae</taxon>
        <taxon>Corynebacterium</taxon>
    </lineage>
</organism>
<dbReference type="Gene3D" id="1.20.5.1930">
    <property type="match status" value="1"/>
</dbReference>
<dbReference type="RefSeq" id="WP_143028444.1">
    <property type="nucleotide sequence ID" value="NZ_CP047198.1"/>
</dbReference>
<name>A0ABX8L0A2_9CORY</name>
<evidence type="ECO:0000256" key="1">
    <source>
        <dbReference type="ARBA" id="ARBA00000085"/>
    </source>
</evidence>
<feature type="transmembrane region" description="Helical" evidence="9">
    <location>
        <begin position="159"/>
        <end position="176"/>
    </location>
</feature>
<keyword evidence="8" id="KW-0902">Two-component regulatory system</keyword>
<evidence type="ECO:0000256" key="8">
    <source>
        <dbReference type="ARBA" id="ARBA00023012"/>
    </source>
</evidence>
<feature type="transmembrane region" description="Helical" evidence="9">
    <location>
        <begin position="129"/>
        <end position="147"/>
    </location>
</feature>
<feature type="domain" description="Signal transduction histidine kinase subgroup 3 dimerisation and phosphoacceptor" evidence="10">
    <location>
        <begin position="201"/>
        <end position="253"/>
    </location>
</feature>
<evidence type="ECO:0000256" key="7">
    <source>
        <dbReference type="ARBA" id="ARBA00022840"/>
    </source>
</evidence>
<feature type="transmembrane region" description="Helical" evidence="9">
    <location>
        <begin position="14"/>
        <end position="34"/>
    </location>
</feature>
<dbReference type="InterPro" id="IPR011712">
    <property type="entry name" value="Sig_transdc_His_kin_sub3_dim/P"/>
</dbReference>
<keyword evidence="5" id="KW-0547">Nucleotide-binding</keyword>
<accession>A0ABX8L0A2</accession>
<sequence>MKIRLLGGGTNRNFHASLLLWFPPMQLWVLNVFIKAFHSGRVVIALVLCLLALTLWGLRVSVVAPVDIGTGVLFFLLAATLPLAAYRPTVAALGHLALFAVASFSARSPDLVTLTSILMVTVVTAQRRYKTGVVLAVFTTLLGFYSPDKKSFSVDSQSVTIFSLMMVCAFAVGWFINTVNTKERQRHLQIRQRKAEVAGLLHDTVAADLTALIVRLEALAISTPEIEQALQKCATTARKSISGIRALVDELNAQAINHQQATVPALTTTLIQTNRALQEAGFHVESTANVSVDPGTESIDKALSRCLSEASANIIKYAVPDSMVRMTATADAKQIIVTIANTYRPGRGRAGSSHFGLVSMQRTIAAVGGSMTLDSADARWSITFHVPV</sequence>
<keyword evidence="12" id="KW-1185">Reference proteome</keyword>
<reference evidence="11 12" key="1">
    <citation type="submission" date="2021-06" db="EMBL/GenBank/DDBJ databases">
        <title>FDA dAtabase for Regulatory Grade micrObial Sequences (FDA-ARGOS): Supporting development and validation of Infectious Disease Dx tests.</title>
        <authorList>
            <person name="Sproer C."/>
            <person name="Gronow S."/>
            <person name="Severitt S."/>
            <person name="Schroder I."/>
            <person name="Tallon L."/>
            <person name="Sadzewicz L."/>
            <person name="Zhao X."/>
            <person name="Boylan J."/>
            <person name="Ott S."/>
            <person name="Bowen H."/>
            <person name="Vavikolanu K."/>
            <person name="Mehta A."/>
            <person name="Aluvathingal J."/>
            <person name="Nadendla S."/>
            <person name="Lowell S."/>
            <person name="Myers T."/>
            <person name="Yan Y."/>
        </authorList>
    </citation>
    <scope>NUCLEOTIDE SEQUENCE [LARGE SCALE GENOMIC DNA]</scope>
    <source>
        <strain evidence="11 12">FDAARGOS 1425</strain>
    </source>
</reference>
<evidence type="ECO:0000256" key="4">
    <source>
        <dbReference type="ARBA" id="ARBA00022679"/>
    </source>
</evidence>
<keyword evidence="6" id="KW-0418">Kinase</keyword>
<evidence type="ECO:0000256" key="9">
    <source>
        <dbReference type="SAM" id="Phobius"/>
    </source>
</evidence>
<keyword evidence="9" id="KW-0812">Transmembrane</keyword>
<dbReference type="InterPro" id="IPR050482">
    <property type="entry name" value="Sensor_HK_TwoCompSys"/>
</dbReference>
<dbReference type="PANTHER" id="PTHR24421">
    <property type="entry name" value="NITRATE/NITRITE SENSOR PROTEIN NARX-RELATED"/>
    <property type="match status" value="1"/>
</dbReference>
<dbReference type="Gene3D" id="3.30.565.10">
    <property type="entry name" value="Histidine kinase-like ATPase, C-terminal domain"/>
    <property type="match status" value="1"/>
</dbReference>
<dbReference type="PANTHER" id="PTHR24421:SF10">
    <property type="entry name" value="NITRATE_NITRITE SENSOR PROTEIN NARQ"/>
    <property type="match status" value="1"/>
</dbReference>
<evidence type="ECO:0000313" key="11">
    <source>
        <dbReference type="EMBL" id="QXB19434.1"/>
    </source>
</evidence>
<proteinExistence type="predicted"/>
<gene>
    <name evidence="11" type="ORF">I6L55_05065</name>
</gene>
<evidence type="ECO:0000313" key="12">
    <source>
        <dbReference type="Proteomes" id="UP000683520"/>
    </source>
</evidence>
<feature type="transmembrane region" description="Helical" evidence="9">
    <location>
        <begin position="41"/>
        <end position="62"/>
    </location>
</feature>
<dbReference type="EMBL" id="CP077302">
    <property type="protein sequence ID" value="QXB19434.1"/>
    <property type="molecule type" value="Genomic_DNA"/>
</dbReference>
<keyword evidence="3" id="KW-0597">Phosphoprotein</keyword>
<evidence type="ECO:0000259" key="10">
    <source>
        <dbReference type="Pfam" id="PF07730"/>
    </source>
</evidence>
<keyword evidence="9" id="KW-0472">Membrane</keyword>
<keyword evidence="4" id="KW-0808">Transferase</keyword>
<evidence type="ECO:0000256" key="2">
    <source>
        <dbReference type="ARBA" id="ARBA00012438"/>
    </source>
</evidence>
<evidence type="ECO:0000256" key="5">
    <source>
        <dbReference type="ARBA" id="ARBA00022741"/>
    </source>
</evidence>